<dbReference type="InterPro" id="IPR011035">
    <property type="entry name" value="Ribosomal_bL25/Gln-tRNA_synth"/>
</dbReference>
<dbReference type="InterPro" id="IPR020056">
    <property type="entry name" value="Rbsml_bL25/Gln-tRNA_synth_N"/>
</dbReference>
<dbReference type="GO" id="GO:0008097">
    <property type="term" value="F:5S rRNA binding"/>
    <property type="evidence" value="ECO:0007669"/>
    <property type="project" value="InterPro"/>
</dbReference>
<evidence type="ECO:0000256" key="1">
    <source>
        <dbReference type="ARBA" id="ARBA00022730"/>
    </source>
</evidence>
<keyword evidence="1 5" id="KW-0699">rRNA-binding</keyword>
<keyword evidence="2 5" id="KW-0694">RNA-binding</keyword>
<dbReference type="GO" id="GO:0022625">
    <property type="term" value="C:cytosolic large ribosomal subunit"/>
    <property type="evidence" value="ECO:0007669"/>
    <property type="project" value="TreeGrafter"/>
</dbReference>
<comment type="subunit">
    <text evidence="5">Part of the 50S ribosomal subunit; part of the 5S rRNA/L5/L18/L25 subcomplex. Contacts the 5S rRNA. Binds to the 5S rRNA independently of L5 and L18.</text>
</comment>
<dbReference type="EMBL" id="MHKD01000042">
    <property type="protein sequence ID" value="OGY81670.1"/>
    <property type="molecule type" value="Genomic_DNA"/>
</dbReference>
<comment type="function">
    <text evidence="5">This is one of the proteins that binds to the 5S RNA in the ribosome where it forms part of the central protuberance.</text>
</comment>
<dbReference type="HAMAP" id="MF_01334">
    <property type="entry name" value="Ribosomal_bL25_CTC"/>
    <property type="match status" value="1"/>
</dbReference>
<dbReference type="Pfam" id="PF01386">
    <property type="entry name" value="Ribosomal_L25p"/>
    <property type="match status" value="1"/>
</dbReference>
<dbReference type="Pfam" id="PF14693">
    <property type="entry name" value="Ribosomal_TL5_C"/>
    <property type="match status" value="1"/>
</dbReference>
<dbReference type="STRING" id="1798542.A3F54_01245"/>
<dbReference type="InterPro" id="IPR029751">
    <property type="entry name" value="Ribosomal_L25_dom"/>
</dbReference>
<dbReference type="GO" id="GO:0003735">
    <property type="term" value="F:structural constituent of ribosome"/>
    <property type="evidence" value="ECO:0007669"/>
    <property type="project" value="InterPro"/>
</dbReference>
<name>A0A1G2B0D7_9BACT</name>
<evidence type="ECO:0000256" key="3">
    <source>
        <dbReference type="ARBA" id="ARBA00022980"/>
    </source>
</evidence>
<feature type="domain" description="Large ribosomal subunit protein bL25 L25" evidence="7">
    <location>
        <begin position="8"/>
        <end position="92"/>
    </location>
</feature>
<dbReference type="Gene3D" id="2.40.240.10">
    <property type="entry name" value="Ribosomal Protein L25, Chain P"/>
    <property type="match status" value="1"/>
</dbReference>
<comment type="similarity">
    <text evidence="5">Belongs to the bacterial ribosomal protein bL25 family. CTC subfamily.</text>
</comment>
<dbReference type="InterPro" id="IPR037121">
    <property type="entry name" value="Ribosomal_bL25_C"/>
</dbReference>
<feature type="region of interest" description="Disordered" evidence="6">
    <location>
        <begin position="190"/>
        <end position="239"/>
    </location>
</feature>
<dbReference type="Proteomes" id="UP000176952">
    <property type="component" value="Unassembled WGS sequence"/>
</dbReference>
<evidence type="ECO:0000313" key="9">
    <source>
        <dbReference type="EMBL" id="OGY81670.1"/>
    </source>
</evidence>
<evidence type="ECO:0000259" key="8">
    <source>
        <dbReference type="Pfam" id="PF14693"/>
    </source>
</evidence>
<feature type="domain" description="Large ribosomal subunit protein bL25 beta" evidence="8">
    <location>
        <begin position="100"/>
        <end position="185"/>
    </location>
</feature>
<evidence type="ECO:0000256" key="5">
    <source>
        <dbReference type="HAMAP-Rule" id="MF_01334"/>
    </source>
</evidence>
<sequence>MEALLLTSKIREEKRKNLKTLRESGYVPAELYGHGIKNQHISVLAKDFQKVYRQAGENTLIELVIDSQKPVKTLISDVQLDPVTDRIIHVDLQQIRMDEKIKTHIEFDFIGVSPAEKETGAIIVKDKTELEIECLPSDLIHEYKIDLAALKKVDDSIRVEDLKLPGTITILENPDTTIVHAAAPRSEEELAKLDEAVTEDVEAVEVEKTEKPEEEESAAAGEGEKKGKKDKPESGKTGK</sequence>
<proteinExistence type="inferred from homology"/>
<evidence type="ECO:0000256" key="6">
    <source>
        <dbReference type="SAM" id="MobiDB-lite"/>
    </source>
</evidence>
<dbReference type="CDD" id="cd00495">
    <property type="entry name" value="Ribosomal_L25_TL5_CTC"/>
    <property type="match status" value="1"/>
</dbReference>
<dbReference type="NCBIfam" id="TIGR00731">
    <property type="entry name" value="bL25_bact_ctc"/>
    <property type="match status" value="1"/>
</dbReference>
<evidence type="ECO:0000259" key="7">
    <source>
        <dbReference type="Pfam" id="PF01386"/>
    </source>
</evidence>
<dbReference type="AlphaFoldDB" id="A0A1G2B0D7"/>
<dbReference type="InterPro" id="IPR020930">
    <property type="entry name" value="Ribosomal_uL5_bac-type"/>
</dbReference>
<dbReference type="GO" id="GO:0006412">
    <property type="term" value="P:translation"/>
    <property type="evidence" value="ECO:0007669"/>
    <property type="project" value="UniProtKB-UniRule"/>
</dbReference>
<evidence type="ECO:0000256" key="4">
    <source>
        <dbReference type="ARBA" id="ARBA00023274"/>
    </source>
</evidence>
<evidence type="ECO:0000313" key="10">
    <source>
        <dbReference type="Proteomes" id="UP000176952"/>
    </source>
</evidence>
<comment type="caution">
    <text evidence="9">The sequence shown here is derived from an EMBL/GenBank/DDBJ whole genome shotgun (WGS) entry which is preliminary data.</text>
</comment>
<gene>
    <name evidence="5" type="primary">rplY</name>
    <name evidence="5" type="synonym">ctc</name>
    <name evidence="9" type="ORF">A3F54_01245</name>
</gene>
<organism evidence="9 10">
    <name type="scientific">Candidatus Kerfeldbacteria bacterium RIFCSPHIGHO2_12_FULL_48_17</name>
    <dbReference type="NCBI Taxonomy" id="1798542"/>
    <lineage>
        <taxon>Bacteria</taxon>
        <taxon>Candidatus Kerfeldiibacteriota</taxon>
    </lineage>
</organism>
<keyword evidence="4 5" id="KW-0687">Ribonucleoprotein</keyword>
<dbReference type="PANTHER" id="PTHR33284:SF1">
    <property type="entry name" value="RIBOSOMAL PROTEIN L25_GLN-TRNA SYNTHETASE, ANTI-CODON-BINDING DOMAIN-CONTAINING PROTEIN"/>
    <property type="match status" value="1"/>
</dbReference>
<dbReference type="InterPro" id="IPR001021">
    <property type="entry name" value="Ribosomal_bL25_long"/>
</dbReference>
<evidence type="ECO:0000256" key="2">
    <source>
        <dbReference type="ARBA" id="ARBA00022884"/>
    </source>
</evidence>
<dbReference type="PANTHER" id="PTHR33284">
    <property type="entry name" value="RIBOSOMAL PROTEIN L25/GLN-TRNA SYNTHETASE, ANTI-CODON-BINDING DOMAIN-CONTAINING PROTEIN"/>
    <property type="match status" value="1"/>
</dbReference>
<keyword evidence="3 5" id="KW-0689">Ribosomal protein</keyword>
<dbReference type="InterPro" id="IPR020057">
    <property type="entry name" value="Ribosomal_bL25_b-dom"/>
</dbReference>
<dbReference type="SUPFAM" id="SSF50715">
    <property type="entry name" value="Ribosomal protein L25-like"/>
    <property type="match status" value="1"/>
</dbReference>
<dbReference type="Gene3D" id="2.170.120.20">
    <property type="entry name" value="Ribosomal protein L25, beta domain"/>
    <property type="match status" value="1"/>
</dbReference>
<accession>A0A1G2B0D7</accession>
<protein>
    <recommendedName>
        <fullName evidence="5">Large ribosomal subunit protein bL25</fullName>
    </recommendedName>
    <alternativeName>
        <fullName evidence="5">General stress protein CTC</fullName>
    </alternativeName>
</protein>
<feature type="compositionally biased region" description="Basic and acidic residues" evidence="6">
    <location>
        <begin position="222"/>
        <end position="239"/>
    </location>
</feature>
<reference evidence="9 10" key="1">
    <citation type="journal article" date="2016" name="Nat. Commun.">
        <title>Thousands of microbial genomes shed light on interconnected biogeochemical processes in an aquifer system.</title>
        <authorList>
            <person name="Anantharaman K."/>
            <person name="Brown C.T."/>
            <person name="Hug L.A."/>
            <person name="Sharon I."/>
            <person name="Castelle C.J."/>
            <person name="Probst A.J."/>
            <person name="Thomas B.C."/>
            <person name="Singh A."/>
            <person name="Wilkins M.J."/>
            <person name="Karaoz U."/>
            <person name="Brodie E.L."/>
            <person name="Williams K.H."/>
            <person name="Hubbard S.S."/>
            <person name="Banfield J.F."/>
        </authorList>
    </citation>
    <scope>NUCLEOTIDE SEQUENCE [LARGE SCALE GENOMIC DNA]</scope>
</reference>